<reference evidence="1" key="1">
    <citation type="journal article" date="2021" name="Proc. Natl. Acad. Sci. U.S.A.">
        <title>A Catalog of Tens of Thousands of Viruses from Human Metagenomes Reveals Hidden Associations with Chronic Diseases.</title>
        <authorList>
            <person name="Tisza M.J."/>
            <person name="Buck C.B."/>
        </authorList>
    </citation>
    <scope>NUCLEOTIDE SEQUENCE</scope>
    <source>
        <strain evidence="1">CtqED62</strain>
    </source>
</reference>
<accession>A0A8S5MQZ7</accession>
<protein>
    <submittedName>
        <fullName evidence="1">Uncharacterized protein</fullName>
    </submittedName>
</protein>
<sequence>MLTERDLLETIEECRMVKRPTASTCQLMASCYTILDHLFPESSRSADIAPVQLYSMAPEPVETGGSEFVQAARAAGMTRLLDVMDEHMDCIRALYPKEYETIMRRLE</sequence>
<proteinExistence type="predicted"/>
<dbReference type="PROSITE" id="PS51257">
    <property type="entry name" value="PROKAR_LIPOPROTEIN"/>
    <property type="match status" value="1"/>
</dbReference>
<dbReference type="EMBL" id="BK014965">
    <property type="protein sequence ID" value="DAD84734.1"/>
    <property type="molecule type" value="Genomic_DNA"/>
</dbReference>
<organism evidence="1">
    <name type="scientific">Siphoviridae sp. ctqED62</name>
    <dbReference type="NCBI Taxonomy" id="2826468"/>
    <lineage>
        <taxon>Viruses</taxon>
        <taxon>Duplodnaviria</taxon>
        <taxon>Heunggongvirae</taxon>
        <taxon>Uroviricota</taxon>
        <taxon>Caudoviricetes</taxon>
    </lineage>
</organism>
<evidence type="ECO:0000313" key="1">
    <source>
        <dbReference type="EMBL" id="DAD84734.1"/>
    </source>
</evidence>
<name>A0A8S5MQZ7_9CAUD</name>